<dbReference type="Proteomes" id="UP000652013">
    <property type="component" value="Unassembled WGS sequence"/>
</dbReference>
<dbReference type="GO" id="GO:0006826">
    <property type="term" value="P:iron ion transport"/>
    <property type="evidence" value="ECO:0007669"/>
    <property type="project" value="InterPro"/>
</dbReference>
<evidence type="ECO:0000256" key="5">
    <source>
        <dbReference type="SAM" id="MobiDB-lite"/>
    </source>
</evidence>
<dbReference type="InterPro" id="IPR013783">
    <property type="entry name" value="Ig-like_fold"/>
</dbReference>
<evidence type="ECO:0000256" key="1">
    <source>
        <dbReference type="ARBA" id="ARBA00004496"/>
    </source>
</evidence>
<dbReference type="InterPro" id="IPR014756">
    <property type="entry name" value="Ig_E-set"/>
</dbReference>
<dbReference type="NCBIfam" id="NF007758">
    <property type="entry name" value="PRK10439.1"/>
    <property type="match status" value="1"/>
</dbReference>
<dbReference type="Gene3D" id="2.60.40.10">
    <property type="entry name" value="Immunoglobulins"/>
    <property type="match status" value="1"/>
</dbReference>
<feature type="domain" description="Enterochelin esterase N-terminal" evidence="6">
    <location>
        <begin position="57"/>
        <end position="159"/>
    </location>
</feature>
<dbReference type="GO" id="GO:0005506">
    <property type="term" value="F:iron ion binding"/>
    <property type="evidence" value="ECO:0007669"/>
    <property type="project" value="InterPro"/>
</dbReference>
<dbReference type="PANTHER" id="PTHR48098">
    <property type="entry name" value="ENTEROCHELIN ESTERASE-RELATED"/>
    <property type="match status" value="1"/>
</dbReference>
<accession>A0A8J3Y5X0</accession>
<dbReference type="AlphaFoldDB" id="A0A8J3Y5X0"/>
<dbReference type="InterPro" id="IPR050583">
    <property type="entry name" value="Mycobacterial_A85_antigen"/>
</dbReference>
<comment type="subcellular location">
    <subcellularLocation>
        <location evidence="1">Cytoplasm</location>
    </subcellularLocation>
</comment>
<dbReference type="GO" id="GO:0005975">
    <property type="term" value="P:carbohydrate metabolic process"/>
    <property type="evidence" value="ECO:0007669"/>
    <property type="project" value="UniProtKB-ARBA"/>
</dbReference>
<evidence type="ECO:0000256" key="3">
    <source>
        <dbReference type="ARBA" id="ARBA00022801"/>
    </source>
</evidence>
<dbReference type="InterPro" id="IPR021764">
    <property type="entry name" value="Enterochelin_esterase_N"/>
</dbReference>
<dbReference type="PANTHER" id="PTHR48098:SF3">
    <property type="entry name" value="IRON(III) ENTEROBACTIN ESTERASE"/>
    <property type="match status" value="1"/>
</dbReference>
<evidence type="ECO:0000259" key="6">
    <source>
        <dbReference type="Pfam" id="PF11806"/>
    </source>
</evidence>
<dbReference type="GO" id="GO:0008849">
    <property type="term" value="F:enterochelin esterase activity"/>
    <property type="evidence" value="ECO:0007669"/>
    <property type="project" value="InterPro"/>
</dbReference>
<dbReference type="SUPFAM" id="SSF81296">
    <property type="entry name" value="E set domains"/>
    <property type="match status" value="1"/>
</dbReference>
<dbReference type="EMBL" id="BOOY01000010">
    <property type="protein sequence ID" value="GIJ02421.1"/>
    <property type="molecule type" value="Genomic_DNA"/>
</dbReference>
<dbReference type="GO" id="GO:0005737">
    <property type="term" value="C:cytoplasm"/>
    <property type="evidence" value="ECO:0007669"/>
    <property type="project" value="UniProtKB-SubCell"/>
</dbReference>
<dbReference type="SUPFAM" id="SSF53474">
    <property type="entry name" value="alpha/beta-Hydrolases"/>
    <property type="match status" value="1"/>
</dbReference>
<dbReference type="InterPro" id="IPR000801">
    <property type="entry name" value="Esterase-like"/>
</dbReference>
<gene>
    <name evidence="7" type="ORF">Sya03_17730</name>
</gene>
<evidence type="ECO:0000313" key="8">
    <source>
        <dbReference type="Proteomes" id="UP000652013"/>
    </source>
</evidence>
<sequence>MPRSSVPPRIPRPTPAPLAVSPRVEALRADPSTVDDFWAGVPATPLVEPGPDGDVLLTFLWRERRPTHAVLALVNKLTDRHDLAASSMARVPGTGVWHLTYRVRDDWLGSYQLAPDEGDTPADLRDLAARGIPDPRNPDRLPPARSVAAAPGADRPEWWRPRPGTPAGALDTVTVDDRRVWRYAPPGYDAAAGPYPLLVLLDGDVWGPALPVAPMLDNLIAAGLLPPLVALLPDSVDRPTRFTEYACQASTVEFLCRLPVLCGLNVTADPARTVVAGQSLGGLMAAFAGLLAPWRFGAVLAQSGAFWWPSTGEPERLTRSYAVVDRRDLRFHLEVGLDEWVNVGPNRRLRDILVEGGYPVTYAEFAGGHDRACWRERLPAALIGLYA</sequence>
<keyword evidence="3" id="KW-0378">Hydrolase</keyword>
<comment type="caution">
    <text evidence="7">The sequence shown here is derived from an EMBL/GenBank/DDBJ whole genome shotgun (WGS) entry which is preliminary data.</text>
</comment>
<keyword evidence="8" id="KW-1185">Reference proteome</keyword>
<organism evidence="7 8">
    <name type="scientific">Spirilliplanes yamanashiensis</name>
    <dbReference type="NCBI Taxonomy" id="42233"/>
    <lineage>
        <taxon>Bacteria</taxon>
        <taxon>Bacillati</taxon>
        <taxon>Actinomycetota</taxon>
        <taxon>Actinomycetes</taxon>
        <taxon>Micromonosporales</taxon>
        <taxon>Micromonosporaceae</taxon>
        <taxon>Spirilliplanes</taxon>
    </lineage>
</organism>
<dbReference type="Pfam" id="PF00756">
    <property type="entry name" value="Esterase"/>
    <property type="match status" value="1"/>
</dbReference>
<feature type="region of interest" description="Disordered" evidence="5">
    <location>
        <begin position="130"/>
        <end position="165"/>
    </location>
</feature>
<dbReference type="Pfam" id="PF11806">
    <property type="entry name" value="Enterochelin_N"/>
    <property type="match status" value="1"/>
</dbReference>
<protein>
    <submittedName>
        <fullName evidence="7">Enterochelin esterase</fullName>
    </submittedName>
</protein>
<dbReference type="Gene3D" id="3.40.50.1820">
    <property type="entry name" value="alpha/beta hydrolase"/>
    <property type="match status" value="1"/>
</dbReference>
<evidence type="ECO:0000256" key="2">
    <source>
        <dbReference type="ARBA" id="ARBA00022490"/>
    </source>
</evidence>
<reference evidence="7" key="1">
    <citation type="submission" date="2021-01" db="EMBL/GenBank/DDBJ databases">
        <title>Whole genome shotgun sequence of Spirilliplanes yamanashiensis NBRC 15828.</title>
        <authorList>
            <person name="Komaki H."/>
            <person name="Tamura T."/>
        </authorList>
    </citation>
    <scope>NUCLEOTIDE SEQUENCE</scope>
    <source>
        <strain evidence="7">NBRC 15828</strain>
    </source>
</reference>
<name>A0A8J3Y5X0_9ACTN</name>
<keyword evidence="2" id="KW-0963">Cytoplasm</keyword>
<comment type="similarity">
    <text evidence="4">Belongs to the Fes family.</text>
</comment>
<dbReference type="InterPro" id="IPR029058">
    <property type="entry name" value="AB_hydrolase_fold"/>
</dbReference>
<proteinExistence type="inferred from homology"/>
<evidence type="ECO:0000313" key="7">
    <source>
        <dbReference type="EMBL" id="GIJ02421.1"/>
    </source>
</evidence>
<evidence type="ECO:0000256" key="4">
    <source>
        <dbReference type="ARBA" id="ARBA00024201"/>
    </source>
</evidence>